<dbReference type="AlphaFoldDB" id="A0A3D8QMN0"/>
<dbReference type="GeneID" id="38120530"/>
<comment type="caution">
    <text evidence="2">The sequence shown here is derived from an EMBL/GenBank/DDBJ whole genome shotgun (WGS) entry which is preliminary data.</text>
</comment>
<sequence>MKRCSNQLERSPIQTVTLNFDNDLHSWDRHVDGALALIQLRGVSQLRNRVGRCIFSEIVNDPNAYAPSVSNHQQLINCLQRRVRVPLRLVNWTIETRNHETAQDAPAAQLAGIIVNACSVLALVKEEMTDDAKHPHLISNLLSVDNDLVSWSNSIPSEYGLEAVTTPDSSILTYLGRYDIYPSVAIAHTWNLLRCARIILRQALVGAISTHSGFVQVPASPPSSLPISPRHILRISDTAINENASLICYSVPYILRLCGKPASPENPHLRAACAVHLLWPLYIAGTAYTRNDALREWVIARMESIKGATGIQRAGLVASRITPGLATPNESGLSPQSVRDEVVGNGAMTKACFLCDSCDAQECAHVVGNHDSAVPILEAEGLINFGLRSPLNAVPLCATCHRVFDNMTDPQVTFYPADLDFFIRFELRDRARRRKLPGPSKRRVPTARQYIQHSGGGLYRRVFFRWNRVDRRDGWVPPGPDPAPWKGSPIAVIRRATAVLTSPRGAGIPPEDHKRLFILWQLYFGGAQGDEAAEAAGPKYRDNDDDENFGLGEDYQRAGDEPERDQEKEGEEDDGEEGEEGTMDLEAVDAESERDEEDEEDDEESEGEGDEDWKPKINIQRLKLKRFGRDSTSQDKIRSLGLGYFSR</sequence>
<dbReference type="InterPro" id="IPR053175">
    <property type="entry name" value="DHMBA_Reg_Transcription_Factor"/>
</dbReference>
<feature type="compositionally biased region" description="Acidic residues" evidence="1">
    <location>
        <begin position="568"/>
        <end position="611"/>
    </location>
</feature>
<evidence type="ECO:0000313" key="3">
    <source>
        <dbReference type="Proteomes" id="UP000256690"/>
    </source>
</evidence>
<dbReference type="RefSeq" id="XP_026599238.1">
    <property type="nucleotide sequence ID" value="XM_026752176.1"/>
</dbReference>
<dbReference type="PANTHER" id="PTHR38791">
    <property type="entry name" value="ZN(II)2CYS6 TRANSCRIPTION FACTOR (EUROFUNG)-RELATED-RELATED"/>
    <property type="match status" value="1"/>
</dbReference>
<feature type="region of interest" description="Disordered" evidence="1">
    <location>
        <begin position="628"/>
        <end position="647"/>
    </location>
</feature>
<reference evidence="2 3" key="1">
    <citation type="journal article" date="2018" name="IMA Fungus">
        <title>IMA Genome-F 9: Draft genome sequence of Annulohypoxylon stygium, Aspergillus mulundensis, Berkeleyomyces basicola (syn. Thielaviopsis basicola), Ceratocystis smalleyi, two Cercospora beticola strains, Coleophoma cylindrospora, Fusarium fracticaudum, Phialophora cf. hyalina, and Morchella septimelata.</title>
        <authorList>
            <person name="Wingfield B.D."/>
            <person name="Bills G.F."/>
            <person name="Dong Y."/>
            <person name="Huang W."/>
            <person name="Nel W.J."/>
            <person name="Swalarsk-Parry B.S."/>
            <person name="Vaghefi N."/>
            <person name="Wilken P.M."/>
            <person name="An Z."/>
            <person name="de Beer Z.W."/>
            <person name="De Vos L."/>
            <person name="Chen L."/>
            <person name="Duong T.A."/>
            <person name="Gao Y."/>
            <person name="Hammerbacher A."/>
            <person name="Kikkert J.R."/>
            <person name="Li Y."/>
            <person name="Li H."/>
            <person name="Li K."/>
            <person name="Li Q."/>
            <person name="Liu X."/>
            <person name="Ma X."/>
            <person name="Naidoo K."/>
            <person name="Pethybridge S.J."/>
            <person name="Sun J."/>
            <person name="Steenkamp E.T."/>
            <person name="van der Nest M.A."/>
            <person name="van Wyk S."/>
            <person name="Wingfield M.J."/>
            <person name="Xiong C."/>
            <person name="Yue Q."/>
            <person name="Zhang X."/>
        </authorList>
    </citation>
    <scope>NUCLEOTIDE SEQUENCE [LARGE SCALE GENOMIC DNA]</scope>
    <source>
        <strain evidence="2 3">DSM 5745</strain>
    </source>
</reference>
<evidence type="ECO:0008006" key="4">
    <source>
        <dbReference type="Google" id="ProtNLM"/>
    </source>
</evidence>
<evidence type="ECO:0000313" key="2">
    <source>
        <dbReference type="EMBL" id="RDW63049.1"/>
    </source>
</evidence>
<dbReference type="OrthoDB" id="5429770at2759"/>
<accession>A0A3D8QMN0</accession>
<gene>
    <name evidence="2" type="ORF">DSM5745_10160</name>
</gene>
<dbReference type="Proteomes" id="UP000256690">
    <property type="component" value="Unassembled WGS sequence"/>
</dbReference>
<organism evidence="2 3">
    <name type="scientific">Aspergillus mulundensis</name>
    <dbReference type="NCBI Taxonomy" id="1810919"/>
    <lineage>
        <taxon>Eukaryota</taxon>
        <taxon>Fungi</taxon>
        <taxon>Dikarya</taxon>
        <taxon>Ascomycota</taxon>
        <taxon>Pezizomycotina</taxon>
        <taxon>Eurotiomycetes</taxon>
        <taxon>Eurotiomycetidae</taxon>
        <taxon>Eurotiales</taxon>
        <taxon>Aspergillaceae</taxon>
        <taxon>Aspergillus</taxon>
        <taxon>Aspergillus subgen. Nidulantes</taxon>
    </lineage>
</organism>
<proteinExistence type="predicted"/>
<evidence type="ECO:0000256" key="1">
    <source>
        <dbReference type="SAM" id="MobiDB-lite"/>
    </source>
</evidence>
<dbReference type="EMBL" id="PVWQ01000015">
    <property type="protein sequence ID" value="RDW63049.1"/>
    <property type="molecule type" value="Genomic_DNA"/>
</dbReference>
<feature type="region of interest" description="Disordered" evidence="1">
    <location>
        <begin position="533"/>
        <end position="617"/>
    </location>
</feature>
<feature type="compositionally biased region" description="Basic and acidic residues" evidence="1">
    <location>
        <begin position="554"/>
        <end position="567"/>
    </location>
</feature>
<name>A0A3D8QMN0_9EURO</name>
<dbReference type="STRING" id="1810919.A0A3D8QMN0"/>
<feature type="compositionally biased region" description="Basic and acidic residues" evidence="1">
    <location>
        <begin position="628"/>
        <end position="638"/>
    </location>
</feature>
<keyword evidence="3" id="KW-1185">Reference proteome</keyword>
<protein>
    <recommendedName>
        <fullName evidence="4">HNH nuclease domain-containing protein</fullName>
    </recommendedName>
</protein>